<evidence type="ECO:0000256" key="5">
    <source>
        <dbReference type="ARBA" id="ARBA00023159"/>
    </source>
</evidence>
<organism evidence="10 11">
    <name type="scientific">Anisodus acutangulus</name>
    <dbReference type="NCBI Taxonomy" id="402998"/>
    <lineage>
        <taxon>Eukaryota</taxon>
        <taxon>Viridiplantae</taxon>
        <taxon>Streptophyta</taxon>
        <taxon>Embryophyta</taxon>
        <taxon>Tracheophyta</taxon>
        <taxon>Spermatophyta</taxon>
        <taxon>Magnoliopsida</taxon>
        <taxon>eudicotyledons</taxon>
        <taxon>Gunneridae</taxon>
        <taxon>Pentapetalae</taxon>
        <taxon>asterids</taxon>
        <taxon>lamiids</taxon>
        <taxon>Solanales</taxon>
        <taxon>Solanaceae</taxon>
        <taxon>Solanoideae</taxon>
        <taxon>Hyoscyameae</taxon>
        <taxon>Anisodus</taxon>
    </lineage>
</organism>
<dbReference type="GO" id="GO:0005634">
    <property type="term" value="C:nucleus"/>
    <property type="evidence" value="ECO:0007669"/>
    <property type="project" value="UniProtKB-SubCell"/>
</dbReference>
<dbReference type="InterPro" id="IPR001005">
    <property type="entry name" value="SANT/Myb"/>
</dbReference>
<sequence>MVFHIESYFSVGGGPLTSRESLGNFTSFLHFQDMSMTSESDDRMTSQVGVDLPSVEEAYGGGNTGGGLPLKKGPWTSTEDAILVDYVTKHGEGNWNAVQKHSGLARCGKSCRLRWANHLRPDLKKGAFTPEEERHIIELHAKMGNKWARMAAELPGRTDNEIKNYWNTRIKRRQRAGLPIYPPDICFQAISGNKQNEELGTFSSTDSQYPDFLPMNNFEIPAVEFKKLEFNQQLCPPALLDIPTGGILDFPARSLLAQGLNSAYYSRSFLSTMHPAKRIRGSESLFSGLNGDCSPSNNDNDSFPTCHQYQDDGSLLAQSLGFSSPCDHHPSSLGVIPGSHAPINGNTSSSEPSWAKKLELPSLQSQMASWGLPSSPLPSLESADTMIQSPPNEPTESCNLSPRNSGLLDAVLYESQTMRASKSNLHHKNSGDVVDNDLHETGWETYGDPVSPLGHSAASVFSEYTPTSGSSSEEPQLVTMAACKVKQEKFDFGPYDGKDDASNPIFSRPDYLLESNCFGHMQNTVRTIWY</sequence>
<comment type="subcellular location">
    <subcellularLocation>
        <location evidence="1">Nucleus</location>
    </subcellularLocation>
</comment>
<evidence type="ECO:0000259" key="9">
    <source>
        <dbReference type="PROSITE" id="PS51294"/>
    </source>
</evidence>
<dbReference type="PROSITE" id="PS50090">
    <property type="entry name" value="MYB_LIKE"/>
    <property type="match status" value="2"/>
</dbReference>
<evidence type="ECO:0000313" key="10">
    <source>
        <dbReference type="EMBL" id="KAJ8563411.1"/>
    </source>
</evidence>
<dbReference type="SMART" id="SM00717">
    <property type="entry name" value="SANT"/>
    <property type="match status" value="2"/>
</dbReference>
<dbReference type="CDD" id="cd00167">
    <property type="entry name" value="SANT"/>
    <property type="match status" value="2"/>
</dbReference>
<dbReference type="OrthoDB" id="2143914at2759"/>
<keyword evidence="3" id="KW-0805">Transcription regulation</keyword>
<dbReference type="PANTHER" id="PTHR47995">
    <property type="entry name" value="TRANSCRIPTION FACTOR MYB33-RELATED"/>
    <property type="match status" value="1"/>
</dbReference>
<keyword evidence="6" id="KW-0804">Transcription</keyword>
<dbReference type="GO" id="GO:0000976">
    <property type="term" value="F:transcription cis-regulatory region binding"/>
    <property type="evidence" value="ECO:0007669"/>
    <property type="project" value="UniProtKB-ARBA"/>
</dbReference>
<dbReference type="InterPro" id="IPR017930">
    <property type="entry name" value="Myb_dom"/>
</dbReference>
<feature type="domain" description="Myb-like" evidence="8">
    <location>
        <begin position="67"/>
        <end position="119"/>
    </location>
</feature>
<evidence type="ECO:0000256" key="6">
    <source>
        <dbReference type="ARBA" id="ARBA00023163"/>
    </source>
</evidence>
<dbReference type="Gene3D" id="1.10.10.60">
    <property type="entry name" value="Homeodomain-like"/>
    <property type="match status" value="2"/>
</dbReference>
<dbReference type="GO" id="GO:0010597">
    <property type="term" value="P:green leaf volatile biosynthetic process"/>
    <property type="evidence" value="ECO:0007669"/>
    <property type="project" value="UniProtKB-ARBA"/>
</dbReference>
<dbReference type="Proteomes" id="UP001152561">
    <property type="component" value="Unassembled WGS sequence"/>
</dbReference>
<protein>
    <recommendedName>
        <fullName evidence="12">Transcription factor GAMYB</fullName>
    </recommendedName>
</protein>
<name>A0A9Q1MQ62_9SOLA</name>
<keyword evidence="5" id="KW-0010">Activator</keyword>
<dbReference type="FunFam" id="1.10.10.60:FF:000404">
    <property type="entry name" value="Transcription factor MYB97"/>
    <property type="match status" value="1"/>
</dbReference>
<dbReference type="Pfam" id="PF00249">
    <property type="entry name" value="Myb_DNA-binding"/>
    <property type="match status" value="2"/>
</dbReference>
<dbReference type="FunFam" id="1.10.10.60:FF:000001">
    <property type="entry name" value="MYB-related transcription factor"/>
    <property type="match status" value="1"/>
</dbReference>
<dbReference type="EMBL" id="JAJAGQ010000005">
    <property type="protein sequence ID" value="KAJ8563411.1"/>
    <property type="molecule type" value="Genomic_DNA"/>
</dbReference>
<evidence type="ECO:0000256" key="1">
    <source>
        <dbReference type="ARBA" id="ARBA00004123"/>
    </source>
</evidence>
<proteinExistence type="predicted"/>
<dbReference type="SUPFAM" id="SSF46689">
    <property type="entry name" value="Homeodomain-like"/>
    <property type="match status" value="1"/>
</dbReference>
<evidence type="ECO:0000313" key="11">
    <source>
        <dbReference type="Proteomes" id="UP001152561"/>
    </source>
</evidence>
<evidence type="ECO:0000259" key="8">
    <source>
        <dbReference type="PROSITE" id="PS50090"/>
    </source>
</evidence>
<evidence type="ECO:0000256" key="4">
    <source>
        <dbReference type="ARBA" id="ARBA00023125"/>
    </source>
</evidence>
<keyword evidence="11" id="KW-1185">Reference proteome</keyword>
<evidence type="ECO:0008006" key="12">
    <source>
        <dbReference type="Google" id="ProtNLM"/>
    </source>
</evidence>
<reference evidence="11" key="1">
    <citation type="journal article" date="2023" name="Proc. Natl. Acad. Sci. U.S.A.">
        <title>Genomic and structural basis for evolution of tropane alkaloid biosynthesis.</title>
        <authorList>
            <person name="Wanga Y.-J."/>
            <person name="Taina T."/>
            <person name="Yua J.-Y."/>
            <person name="Lia J."/>
            <person name="Xua B."/>
            <person name="Chenc J."/>
            <person name="D'Auriad J.C."/>
            <person name="Huanga J.-P."/>
            <person name="Huanga S.-X."/>
        </authorList>
    </citation>
    <scope>NUCLEOTIDE SEQUENCE [LARGE SCALE GENOMIC DNA]</scope>
    <source>
        <strain evidence="11">cv. KIB-2019</strain>
    </source>
</reference>
<feature type="domain" description="HTH myb-type" evidence="9">
    <location>
        <begin position="70"/>
        <end position="119"/>
    </location>
</feature>
<dbReference type="PROSITE" id="PS51294">
    <property type="entry name" value="HTH_MYB"/>
    <property type="match status" value="2"/>
</dbReference>
<dbReference type="PANTHER" id="PTHR47995:SF31">
    <property type="entry name" value="TRANSCRIPTION FACTOR GAMYB-LIKE"/>
    <property type="match status" value="1"/>
</dbReference>
<accession>A0A9Q1MQ62</accession>
<comment type="caution">
    <text evidence="10">The sequence shown here is derived from an EMBL/GenBank/DDBJ whole genome shotgun (WGS) entry which is preliminary data.</text>
</comment>
<dbReference type="GO" id="GO:0003700">
    <property type="term" value="F:DNA-binding transcription factor activity"/>
    <property type="evidence" value="ECO:0007669"/>
    <property type="project" value="UniProtKB-ARBA"/>
</dbReference>
<gene>
    <name evidence="10" type="ORF">K7X08_031863</name>
</gene>
<keyword evidence="7" id="KW-0539">Nucleus</keyword>
<dbReference type="InterPro" id="IPR009057">
    <property type="entry name" value="Homeodomain-like_sf"/>
</dbReference>
<dbReference type="GO" id="GO:0080092">
    <property type="term" value="P:regulation of pollen tube growth"/>
    <property type="evidence" value="ECO:0007669"/>
    <property type="project" value="UniProtKB-ARBA"/>
</dbReference>
<evidence type="ECO:0000256" key="3">
    <source>
        <dbReference type="ARBA" id="ARBA00023015"/>
    </source>
</evidence>
<dbReference type="GO" id="GO:0048235">
    <property type="term" value="P:pollen sperm cell differentiation"/>
    <property type="evidence" value="ECO:0007669"/>
    <property type="project" value="UniProtKB-ARBA"/>
</dbReference>
<feature type="domain" description="HTH myb-type" evidence="9">
    <location>
        <begin position="120"/>
        <end position="174"/>
    </location>
</feature>
<evidence type="ECO:0000256" key="7">
    <source>
        <dbReference type="ARBA" id="ARBA00023242"/>
    </source>
</evidence>
<feature type="domain" description="Myb-like" evidence="8">
    <location>
        <begin position="120"/>
        <end position="170"/>
    </location>
</feature>
<evidence type="ECO:0000256" key="2">
    <source>
        <dbReference type="ARBA" id="ARBA00022737"/>
    </source>
</evidence>
<dbReference type="GO" id="GO:0090406">
    <property type="term" value="C:pollen tube"/>
    <property type="evidence" value="ECO:0007669"/>
    <property type="project" value="UniProtKB-ARBA"/>
</dbReference>
<keyword evidence="2" id="KW-0677">Repeat</keyword>
<keyword evidence="4" id="KW-0238">DNA-binding</keyword>
<dbReference type="AlphaFoldDB" id="A0A9Q1MQ62"/>